<feature type="transmembrane region" description="Helical" evidence="1">
    <location>
        <begin position="370"/>
        <end position="394"/>
    </location>
</feature>
<feature type="transmembrane region" description="Helical" evidence="1">
    <location>
        <begin position="98"/>
        <end position="118"/>
    </location>
</feature>
<evidence type="ECO:0000313" key="2">
    <source>
        <dbReference type="EMBL" id="MCX5619075.1"/>
    </source>
</evidence>
<sequence length="473" mass="55112">MITKKNIISLIWIFSALWSVVSILSWSHFPVEYREEGVRLTFNSMMEHMLHGKFDVAPWTVQEEGFLRDGRVYAYWGIFPAFLRIPILLFPNGLHLDITRLSSIIALLIILFFNYRIWDFLSCKFFQEARWASVSLAIVFAFSGEQVCFFEHKLYQEVCFWSLAFAGWFIYSAIQTIFDETYWRQAGPSMAIAASGALLTRVSMGIGLYAALLCFLVYFTYKACLKSKQKDLTGSIKLILLPVVLSGLGIVITAYVNYERWGNPLTFANYNLYLYNIEYPDRLFRTKLYGLFNIHRFYLGFIYFFFPIWVFQKHDGTFLFQQQFTKLIDANELPASSFFLTDGFMMLCGGIFLWTLLFNRRKDIFPFHRLLVGAVIISLGIPAFLMMIAISMNYRYRAEFYPDIILLGALGLIYIVRYKSDVPYLKKILMALIVVSVLVSNFNSLLYGFSELGPCYPYMPHGVGYYYYHKIFK</sequence>
<evidence type="ECO:0000313" key="3">
    <source>
        <dbReference type="Proteomes" id="UP001165575"/>
    </source>
</evidence>
<feature type="transmembrane region" description="Helical" evidence="1">
    <location>
        <begin position="130"/>
        <end position="151"/>
    </location>
</feature>
<feature type="transmembrane region" description="Helical" evidence="1">
    <location>
        <begin position="158"/>
        <end position="178"/>
    </location>
</feature>
<gene>
    <name evidence="2" type="ORF">NQF89_01355</name>
</gene>
<evidence type="ECO:0008006" key="4">
    <source>
        <dbReference type="Google" id="ProtNLM"/>
    </source>
</evidence>
<protein>
    <recommendedName>
        <fullName evidence="4">Glycosyltransferase RgtA/B/C/D-like domain-containing protein</fullName>
    </recommendedName>
</protein>
<comment type="caution">
    <text evidence="2">The sequence shown here is derived from an EMBL/GenBank/DDBJ whole genome shotgun (WGS) entry which is preliminary data.</text>
</comment>
<dbReference type="Proteomes" id="UP001165575">
    <property type="component" value="Unassembled WGS sequence"/>
</dbReference>
<evidence type="ECO:0000256" key="1">
    <source>
        <dbReference type="SAM" id="Phobius"/>
    </source>
</evidence>
<keyword evidence="3" id="KW-1185">Reference proteome</keyword>
<keyword evidence="1" id="KW-0812">Transmembrane</keyword>
<feature type="transmembrane region" description="Helical" evidence="1">
    <location>
        <begin position="428"/>
        <end position="449"/>
    </location>
</feature>
<feature type="transmembrane region" description="Helical" evidence="1">
    <location>
        <begin position="261"/>
        <end position="277"/>
    </location>
</feature>
<feature type="transmembrane region" description="Helical" evidence="1">
    <location>
        <begin position="198"/>
        <end position="218"/>
    </location>
</feature>
<keyword evidence="1" id="KW-0472">Membrane</keyword>
<feature type="transmembrane region" description="Helical" evidence="1">
    <location>
        <begin position="238"/>
        <end position="255"/>
    </location>
</feature>
<feature type="transmembrane region" description="Helical" evidence="1">
    <location>
        <begin position="73"/>
        <end position="91"/>
    </location>
</feature>
<accession>A0ABT3WJ02</accession>
<organism evidence="2 3">
    <name type="scientific">Bombella pollinis</name>
    <dbReference type="NCBI Taxonomy" id="2967337"/>
    <lineage>
        <taxon>Bacteria</taxon>
        <taxon>Pseudomonadati</taxon>
        <taxon>Pseudomonadota</taxon>
        <taxon>Alphaproteobacteria</taxon>
        <taxon>Acetobacterales</taxon>
        <taxon>Acetobacteraceae</taxon>
        <taxon>Bombella</taxon>
    </lineage>
</organism>
<feature type="transmembrane region" description="Helical" evidence="1">
    <location>
        <begin position="338"/>
        <end position="358"/>
    </location>
</feature>
<dbReference type="RefSeq" id="WP_266137320.1">
    <property type="nucleotide sequence ID" value="NZ_JANIDX010000001.1"/>
</dbReference>
<feature type="transmembrane region" description="Helical" evidence="1">
    <location>
        <begin position="289"/>
        <end position="311"/>
    </location>
</feature>
<name>A0ABT3WJ02_9PROT</name>
<keyword evidence="1" id="KW-1133">Transmembrane helix</keyword>
<feature type="transmembrane region" description="Helical" evidence="1">
    <location>
        <begin position="400"/>
        <end position="416"/>
    </location>
</feature>
<feature type="transmembrane region" description="Helical" evidence="1">
    <location>
        <begin position="7"/>
        <end position="29"/>
    </location>
</feature>
<dbReference type="EMBL" id="JANIDX010000001">
    <property type="protein sequence ID" value="MCX5619075.1"/>
    <property type="molecule type" value="Genomic_DNA"/>
</dbReference>
<reference evidence="2 3" key="1">
    <citation type="submission" date="2022-07" db="EMBL/GenBank/DDBJ databases">
        <title>Bombella genomes.</title>
        <authorList>
            <person name="Harer L."/>
            <person name="Styblova S."/>
            <person name="Ehrmann M."/>
        </authorList>
    </citation>
    <scope>NUCLEOTIDE SEQUENCE [LARGE SCALE GENOMIC DNA]</scope>
    <source>
        <strain evidence="2 3">TMW 2.2556</strain>
    </source>
</reference>
<proteinExistence type="predicted"/>